<dbReference type="InterPro" id="IPR022345">
    <property type="entry name" value="Phage_69_Orf23_MTP"/>
</dbReference>
<sequence length="82" mass="9412">MVNDFADEIEDAVVDRVLYEAWEVESRIPGKNGDATKFKAKYFKVSTINFELKAEANGIDEYEYEYGVNGRSNVDSQHCLRL</sequence>
<reference evidence="1 2" key="1">
    <citation type="submission" date="2018-06" db="EMBL/GenBank/DDBJ databases">
        <authorList>
            <consortium name="Pathogen Informatics"/>
            <person name="Doyle S."/>
        </authorList>
    </citation>
    <scope>NUCLEOTIDE SEQUENCE [LARGE SCALE GENOMIC DNA]</scope>
    <source>
        <strain evidence="1 2">NCTC5664</strain>
    </source>
</reference>
<accession>A0A380E2I3</accession>
<dbReference type="Pfam" id="PF06199">
    <property type="entry name" value="Phage_tail_2"/>
    <property type="match status" value="1"/>
</dbReference>
<protein>
    <submittedName>
        <fullName evidence="1">Phage major tail protein, TP901-1 family phi 11 orf39</fullName>
    </submittedName>
</protein>
<gene>
    <name evidence="1" type="ORF">NCTC5664_02806</name>
</gene>
<dbReference type="PRINTS" id="PR01998">
    <property type="entry name" value="MTP2STAPHYLO"/>
</dbReference>
<dbReference type="EMBL" id="UHAQ01000003">
    <property type="protein sequence ID" value="SUK87511.1"/>
    <property type="molecule type" value="Genomic_DNA"/>
</dbReference>
<organism evidence="1 2">
    <name type="scientific">Staphylococcus aureus</name>
    <dbReference type="NCBI Taxonomy" id="1280"/>
    <lineage>
        <taxon>Bacteria</taxon>
        <taxon>Bacillati</taxon>
        <taxon>Bacillota</taxon>
        <taxon>Bacilli</taxon>
        <taxon>Bacillales</taxon>
        <taxon>Staphylococcaceae</taxon>
        <taxon>Staphylococcus</taxon>
    </lineage>
</organism>
<dbReference type="PRINTS" id="PR01997">
    <property type="entry name" value="MTP2FAMILY"/>
</dbReference>
<dbReference type="Proteomes" id="UP000254502">
    <property type="component" value="Unassembled WGS sequence"/>
</dbReference>
<dbReference type="InterPro" id="IPR011855">
    <property type="entry name" value="Phgtail_TP901_1"/>
</dbReference>
<evidence type="ECO:0000313" key="2">
    <source>
        <dbReference type="Proteomes" id="UP000254502"/>
    </source>
</evidence>
<evidence type="ECO:0000313" key="1">
    <source>
        <dbReference type="EMBL" id="SUK87511.1"/>
    </source>
</evidence>
<proteinExistence type="predicted"/>
<dbReference type="AlphaFoldDB" id="A0A380E2I3"/>
<name>A0A380E2I3_STAAU</name>